<evidence type="ECO:0000313" key="12">
    <source>
        <dbReference type="Proteomes" id="UP000807825"/>
    </source>
</evidence>
<comment type="catalytic activity">
    <reaction evidence="9">
        <text>L-histidinol phosphate + 2-oxoglutarate = 3-(imidazol-4-yl)-2-oxopropyl phosphate + L-glutamate</text>
        <dbReference type="Rhea" id="RHEA:23744"/>
        <dbReference type="ChEBI" id="CHEBI:16810"/>
        <dbReference type="ChEBI" id="CHEBI:29985"/>
        <dbReference type="ChEBI" id="CHEBI:57766"/>
        <dbReference type="ChEBI" id="CHEBI:57980"/>
        <dbReference type="EC" id="2.6.1.9"/>
    </reaction>
</comment>
<reference evidence="11" key="1">
    <citation type="submission" date="2020-07" db="EMBL/GenBank/DDBJ databases">
        <title>Huge and variable diversity of episymbiotic CPR bacteria and DPANN archaea in groundwater ecosystems.</title>
        <authorList>
            <person name="He C.Y."/>
            <person name="Keren R."/>
            <person name="Whittaker M."/>
            <person name="Farag I.F."/>
            <person name="Doudna J."/>
            <person name="Cate J.H.D."/>
            <person name="Banfield J.F."/>
        </authorList>
    </citation>
    <scope>NUCLEOTIDE SEQUENCE</scope>
    <source>
        <strain evidence="11">NC_groundwater_1664_Pr3_B-0.1um_52_9</strain>
    </source>
</reference>
<dbReference type="AlphaFoldDB" id="A0A9D6V0A8"/>
<evidence type="ECO:0000256" key="7">
    <source>
        <dbReference type="ARBA" id="ARBA00022898"/>
    </source>
</evidence>
<evidence type="ECO:0000313" key="11">
    <source>
        <dbReference type="EMBL" id="MBI5249710.1"/>
    </source>
</evidence>
<accession>A0A9D6V0A8</accession>
<keyword evidence="7" id="KW-0663">Pyridoxal phosphate</keyword>
<dbReference type="GO" id="GO:0030170">
    <property type="term" value="F:pyridoxal phosphate binding"/>
    <property type="evidence" value="ECO:0007669"/>
    <property type="project" value="InterPro"/>
</dbReference>
<evidence type="ECO:0000256" key="2">
    <source>
        <dbReference type="ARBA" id="ARBA00007970"/>
    </source>
</evidence>
<comment type="caution">
    <text evidence="11">The sequence shown here is derived from an EMBL/GenBank/DDBJ whole genome shotgun (WGS) entry which is preliminary data.</text>
</comment>
<evidence type="ECO:0000256" key="3">
    <source>
        <dbReference type="ARBA" id="ARBA00012748"/>
    </source>
</evidence>
<dbReference type="Pfam" id="PF00155">
    <property type="entry name" value="Aminotran_1_2"/>
    <property type="match status" value="1"/>
</dbReference>
<proteinExistence type="inferred from homology"/>
<dbReference type="InterPro" id="IPR015422">
    <property type="entry name" value="PyrdxlP-dep_Trfase_small"/>
</dbReference>
<dbReference type="InterPro" id="IPR015424">
    <property type="entry name" value="PyrdxlP-dep_Trfase"/>
</dbReference>
<comment type="similarity">
    <text evidence="2">Belongs to the class-II pyridoxal-phosphate-dependent aminotransferase family. Histidinol-phosphate aminotransferase subfamily.</text>
</comment>
<evidence type="ECO:0000256" key="4">
    <source>
        <dbReference type="ARBA" id="ARBA00022576"/>
    </source>
</evidence>
<keyword evidence="6" id="KW-0808">Transferase</keyword>
<dbReference type="Gene3D" id="3.90.1150.10">
    <property type="entry name" value="Aspartate Aminotransferase, domain 1"/>
    <property type="match status" value="1"/>
</dbReference>
<feature type="domain" description="Aminotransferase class I/classII large" evidence="10">
    <location>
        <begin position="1"/>
        <end position="168"/>
    </location>
</feature>
<dbReference type="PANTHER" id="PTHR43643:SF6">
    <property type="entry name" value="HISTIDINOL-PHOSPHATE AMINOTRANSFERASE"/>
    <property type="match status" value="1"/>
</dbReference>
<comment type="pathway">
    <text evidence="1">Amino-acid biosynthesis; L-histidine biosynthesis; L-histidine from 5-phospho-alpha-D-ribose 1-diphosphate: step 7/9.</text>
</comment>
<evidence type="ECO:0000256" key="8">
    <source>
        <dbReference type="ARBA" id="ARBA00023102"/>
    </source>
</evidence>
<organism evidence="11 12">
    <name type="scientific">Desulfomonile tiedjei</name>
    <dbReference type="NCBI Taxonomy" id="2358"/>
    <lineage>
        <taxon>Bacteria</taxon>
        <taxon>Pseudomonadati</taxon>
        <taxon>Thermodesulfobacteriota</taxon>
        <taxon>Desulfomonilia</taxon>
        <taxon>Desulfomonilales</taxon>
        <taxon>Desulfomonilaceae</taxon>
        <taxon>Desulfomonile</taxon>
    </lineage>
</organism>
<dbReference type="EMBL" id="JACRDE010000257">
    <property type="protein sequence ID" value="MBI5249710.1"/>
    <property type="molecule type" value="Genomic_DNA"/>
</dbReference>
<keyword evidence="4 11" id="KW-0032">Aminotransferase</keyword>
<keyword evidence="8" id="KW-0368">Histidine biosynthesis</keyword>
<evidence type="ECO:0000256" key="9">
    <source>
        <dbReference type="ARBA" id="ARBA00047481"/>
    </source>
</evidence>
<dbReference type="Gene3D" id="3.40.640.10">
    <property type="entry name" value="Type I PLP-dependent aspartate aminotransferase-like (Major domain)"/>
    <property type="match status" value="1"/>
</dbReference>
<evidence type="ECO:0000256" key="5">
    <source>
        <dbReference type="ARBA" id="ARBA00022605"/>
    </source>
</evidence>
<name>A0A9D6V0A8_9BACT</name>
<dbReference type="InterPro" id="IPR050106">
    <property type="entry name" value="HistidinolP_aminotransfase"/>
</dbReference>
<dbReference type="InterPro" id="IPR015421">
    <property type="entry name" value="PyrdxlP-dep_Trfase_major"/>
</dbReference>
<dbReference type="CDD" id="cd00609">
    <property type="entry name" value="AAT_like"/>
    <property type="match status" value="1"/>
</dbReference>
<protein>
    <recommendedName>
        <fullName evidence="3">histidinol-phosphate transaminase</fullName>
        <ecNumber evidence="3">2.6.1.9</ecNumber>
    </recommendedName>
</protein>
<dbReference type="EC" id="2.6.1.9" evidence="3"/>
<dbReference type="GO" id="GO:0004400">
    <property type="term" value="F:histidinol-phosphate transaminase activity"/>
    <property type="evidence" value="ECO:0007669"/>
    <property type="project" value="UniProtKB-EC"/>
</dbReference>
<evidence type="ECO:0000256" key="1">
    <source>
        <dbReference type="ARBA" id="ARBA00005011"/>
    </source>
</evidence>
<dbReference type="InterPro" id="IPR004839">
    <property type="entry name" value="Aminotransferase_I/II_large"/>
</dbReference>
<gene>
    <name evidence="11" type="ORF">HY912_09460</name>
</gene>
<feature type="non-terminal residue" evidence="11">
    <location>
        <position position="1"/>
    </location>
</feature>
<sequence>IDEAYKEYVRDPDCPEGIDYIGKHLPVLVLRTFSKVFGLAGFRVGYGLGEPWLIELLNRVRPPFNVNSLAQWAALAALEDKEHLESTLRVTGEGMQYLTRELRNLGLETIPSEANFITFCTGSEASAIYEGLLREGVIVRHLKSFGMERCIRVTIGRDWENRRFIEALSKVLKVA</sequence>
<dbReference type="PANTHER" id="PTHR43643">
    <property type="entry name" value="HISTIDINOL-PHOSPHATE AMINOTRANSFERASE 2"/>
    <property type="match status" value="1"/>
</dbReference>
<dbReference type="Proteomes" id="UP000807825">
    <property type="component" value="Unassembled WGS sequence"/>
</dbReference>
<evidence type="ECO:0000256" key="6">
    <source>
        <dbReference type="ARBA" id="ARBA00022679"/>
    </source>
</evidence>
<dbReference type="GO" id="GO:0000105">
    <property type="term" value="P:L-histidine biosynthetic process"/>
    <property type="evidence" value="ECO:0007669"/>
    <property type="project" value="UniProtKB-KW"/>
</dbReference>
<keyword evidence="5" id="KW-0028">Amino-acid biosynthesis</keyword>
<dbReference type="SUPFAM" id="SSF53383">
    <property type="entry name" value="PLP-dependent transferases"/>
    <property type="match status" value="1"/>
</dbReference>
<evidence type="ECO:0000259" key="10">
    <source>
        <dbReference type="Pfam" id="PF00155"/>
    </source>
</evidence>